<protein>
    <submittedName>
        <fullName evidence="2">Uncharacterized protein</fullName>
    </submittedName>
</protein>
<dbReference type="EMBL" id="JAYKXP010000122">
    <property type="protein sequence ID" value="KAK7024503.1"/>
    <property type="molecule type" value="Genomic_DNA"/>
</dbReference>
<organism evidence="2 3">
    <name type="scientific">Paramarasmius palmivorus</name>
    <dbReference type="NCBI Taxonomy" id="297713"/>
    <lineage>
        <taxon>Eukaryota</taxon>
        <taxon>Fungi</taxon>
        <taxon>Dikarya</taxon>
        <taxon>Basidiomycota</taxon>
        <taxon>Agaricomycotina</taxon>
        <taxon>Agaricomycetes</taxon>
        <taxon>Agaricomycetidae</taxon>
        <taxon>Agaricales</taxon>
        <taxon>Marasmiineae</taxon>
        <taxon>Marasmiaceae</taxon>
        <taxon>Paramarasmius</taxon>
    </lineage>
</organism>
<dbReference type="AlphaFoldDB" id="A0AAW0BDT9"/>
<keyword evidence="3" id="KW-1185">Reference proteome</keyword>
<keyword evidence="1" id="KW-0732">Signal</keyword>
<evidence type="ECO:0000313" key="2">
    <source>
        <dbReference type="EMBL" id="KAK7024503.1"/>
    </source>
</evidence>
<evidence type="ECO:0000313" key="3">
    <source>
        <dbReference type="Proteomes" id="UP001383192"/>
    </source>
</evidence>
<dbReference type="Proteomes" id="UP001383192">
    <property type="component" value="Unassembled WGS sequence"/>
</dbReference>
<sequence>MKLSLFLSLFAFVGSLAQNLPPPAIPAYDPAFPRICSEPMLSQKLSVQSFPLRDPSPGSYEELKGTMSLMKFNGEGNLTHAFVGRYDSDPNHVTQLVLWDEIFWIYLNRTFTPFSAWSSPDLPIDYGVNQTSVLITNKRSLWYALHAPVTQVLVGIGREDTDYKGLTDQWVNTLSAGATGHWGTAWGASLVGFDVEPTGRRVVVVSGWQSTEAYDSYVAALQGDTKTLYDQWQGSLVNPQPEWTNLTQTP</sequence>
<accession>A0AAW0BDT9</accession>
<gene>
    <name evidence="2" type="ORF">VNI00_016255</name>
</gene>
<reference evidence="2 3" key="1">
    <citation type="submission" date="2024-01" db="EMBL/GenBank/DDBJ databases">
        <title>A draft genome for a cacao thread blight-causing isolate of Paramarasmius palmivorus.</title>
        <authorList>
            <person name="Baruah I.K."/>
            <person name="Bukari Y."/>
            <person name="Amoako-Attah I."/>
            <person name="Meinhardt L.W."/>
            <person name="Bailey B.A."/>
            <person name="Cohen S.P."/>
        </authorList>
    </citation>
    <scope>NUCLEOTIDE SEQUENCE [LARGE SCALE GENOMIC DNA]</scope>
    <source>
        <strain evidence="2 3">GH-12</strain>
    </source>
</reference>
<name>A0AAW0BDT9_9AGAR</name>
<evidence type="ECO:0000256" key="1">
    <source>
        <dbReference type="SAM" id="SignalP"/>
    </source>
</evidence>
<feature type="signal peptide" evidence="1">
    <location>
        <begin position="1"/>
        <end position="17"/>
    </location>
</feature>
<feature type="chain" id="PRO_5043776848" evidence="1">
    <location>
        <begin position="18"/>
        <end position="250"/>
    </location>
</feature>
<proteinExistence type="predicted"/>
<comment type="caution">
    <text evidence="2">The sequence shown here is derived from an EMBL/GenBank/DDBJ whole genome shotgun (WGS) entry which is preliminary data.</text>
</comment>